<evidence type="ECO:0000256" key="2">
    <source>
        <dbReference type="ARBA" id="ARBA00009116"/>
    </source>
</evidence>
<dbReference type="SMART" id="SM00360">
    <property type="entry name" value="RRM"/>
    <property type="match status" value="1"/>
</dbReference>
<dbReference type="GO" id="GO:0003723">
    <property type="term" value="F:RNA binding"/>
    <property type="evidence" value="ECO:0007669"/>
    <property type="project" value="UniProtKB-UniRule"/>
</dbReference>
<feature type="region of interest" description="Disordered" evidence="7">
    <location>
        <begin position="271"/>
        <end position="291"/>
    </location>
</feature>
<reference evidence="8" key="1">
    <citation type="submission" date="2021-02" db="EMBL/GenBank/DDBJ databases">
        <authorList>
            <person name="Bekaert M."/>
        </authorList>
    </citation>
    <scope>NUCLEOTIDE SEQUENCE</scope>
    <source>
        <strain evidence="8">IoA-00</strain>
    </source>
</reference>
<dbReference type="InterPro" id="IPR000504">
    <property type="entry name" value="RRM_dom"/>
</dbReference>
<dbReference type="Pfam" id="PF06644">
    <property type="entry name" value="ATP11"/>
    <property type="match status" value="1"/>
</dbReference>
<evidence type="ECO:0000256" key="3">
    <source>
        <dbReference type="ARBA" id="ARBA00022884"/>
    </source>
</evidence>
<evidence type="ECO:0000256" key="6">
    <source>
        <dbReference type="PROSITE-ProRule" id="PRU00176"/>
    </source>
</evidence>
<keyword evidence="5" id="KW-0496">Mitochondrion</keyword>
<dbReference type="InterPro" id="IPR010591">
    <property type="entry name" value="ATP11"/>
</dbReference>
<dbReference type="SUPFAM" id="SSF54928">
    <property type="entry name" value="RNA-binding domain, RBD"/>
    <property type="match status" value="2"/>
</dbReference>
<dbReference type="PANTHER" id="PTHR13126:SF0">
    <property type="entry name" value="ATP SYNTHASE MITOCHONDRIAL F1 COMPLEX ASSEMBLY FACTOR 1"/>
    <property type="match status" value="1"/>
</dbReference>
<feature type="compositionally biased region" description="Polar residues" evidence="7">
    <location>
        <begin position="278"/>
        <end position="291"/>
    </location>
</feature>
<dbReference type="GO" id="GO:0005739">
    <property type="term" value="C:mitochondrion"/>
    <property type="evidence" value="ECO:0007669"/>
    <property type="project" value="UniProtKB-SubCell"/>
</dbReference>
<evidence type="ECO:0000256" key="1">
    <source>
        <dbReference type="ARBA" id="ARBA00004173"/>
    </source>
</evidence>
<proteinExistence type="inferred from homology"/>
<feature type="region of interest" description="Disordered" evidence="7">
    <location>
        <begin position="64"/>
        <end position="110"/>
    </location>
</feature>
<dbReference type="AlphaFoldDB" id="A0A7R8CG29"/>
<dbReference type="Pfam" id="PF05391">
    <property type="entry name" value="Lsm_interact"/>
    <property type="match status" value="1"/>
</dbReference>
<evidence type="ECO:0000256" key="5">
    <source>
        <dbReference type="ARBA" id="ARBA00023128"/>
    </source>
</evidence>
<dbReference type="Gene3D" id="3.30.70.330">
    <property type="match status" value="2"/>
</dbReference>
<accession>A0A7R8CG29</accession>
<name>A0A7R8CG29_LEPSM</name>
<comment type="similarity">
    <text evidence="2">Belongs to the ATP11 family.</text>
</comment>
<keyword evidence="3 6" id="KW-0694">RNA-binding</keyword>
<dbReference type="Proteomes" id="UP000675881">
    <property type="component" value="Chromosome 11"/>
</dbReference>
<keyword evidence="4" id="KW-0809">Transit peptide</keyword>
<evidence type="ECO:0000313" key="9">
    <source>
        <dbReference type="Proteomes" id="UP000675881"/>
    </source>
</evidence>
<dbReference type="EMBL" id="HG994590">
    <property type="protein sequence ID" value="CAF2812019.1"/>
    <property type="molecule type" value="Genomic_DNA"/>
</dbReference>
<dbReference type="PROSITE" id="PS50102">
    <property type="entry name" value="RRM"/>
    <property type="match status" value="1"/>
</dbReference>
<protein>
    <submittedName>
        <fullName evidence="8">ATPeAF1</fullName>
    </submittedName>
</protein>
<evidence type="ECO:0000256" key="7">
    <source>
        <dbReference type="SAM" id="MobiDB-lite"/>
    </source>
</evidence>
<comment type="subcellular location">
    <subcellularLocation>
        <location evidence="1">Mitochondrion</location>
    </subcellularLocation>
</comment>
<evidence type="ECO:0000313" key="8">
    <source>
        <dbReference type="EMBL" id="CAF2812019.1"/>
    </source>
</evidence>
<sequence length="561" mass="63936">MGVIEPQGFQVIIEEDDDNGGKKLKKDSDENVFKAPFPFENKALYQRNIEETQIKHLSGCSQMKENEGAVKPPPGYTQPEGFKSRHKSTAEIENGSDAGRPNPEFKDKEESDRTIFLSNLSFEVTEEEIREMMESSGPVKESVSKSILRDNELLKERPVYISMCDPNKKGHQFKYATDLIELFSTYGKVKEVRVVTFRNGKSKGIAYVDFENESDATNAIMKIDGMNFMGHFINVAFSNPPEKKKDMEPVSCLGGGVLKKQAPFLPRSILSKTRDVTEGSSTSSTANTTPKSNADFRNLFNKWRTWEIIPTIQNMLIKSQNYKKPPLRNFLKRLGTTEKDNKLPSQVEEKDFSFPTRPKNMLGSEPLPIKEKKLESIMKTELLMNNTKEEITVIPVDVFNEMKLRFKEFKTFLFPLPRKEGYEFIVVQFSGNEAHFTTLINFQAYKENSPECLTMVHYPELAEDKGIVLMVGEFDKNILSMSEASCLVVQALIYYGGDLENIAEAQCLANQIEMYYYRPSPSKIALMETFLKRPNEFKHSQLISEMDNIVLDLGAEQKESS</sequence>
<dbReference type="GO" id="GO:0033615">
    <property type="term" value="P:mitochondrial proton-transporting ATP synthase complex assembly"/>
    <property type="evidence" value="ECO:0007669"/>
    <property type="project" value="TreeGrafter"/>
</dbReference>
<organism evidence="8 9">
    <name type="scientific">Lepeophtheirus salmonis</name>
    <name type="common">Salmon louse</name>
    <name type="synonym">Caligus salmonis</name>
    <dbReference type="NCBI Taxonomy" id="72036"/>
    <lineage>
        <taxon>Eukaryota</taxon>
        <taxon>Metazoa</taxon>
        <taxon>Ecdysozoa</taxon>
        <taxon>Arthropoda</taxon>
        <taxon>Crustacea</taxon>
        <taxon>Multicrustacea</taxon>
        <taxon>Hexanauplia</taxon>
        <taxon>Copepoda</taxon>
        <taxon>Siphonostomatoida</taxon>
        <taxon>Caligidae</taxon>
        <taxon>Lepeophtheirus</taxon>
    </lineage>
</organism>
<evidence type="ECO:0000256" key="4">
    <source>
        <dbReference type="ARBA" id="ARBA00022946"/>
    </source>
</evidence>
<dbReference type="InterPro" id="IPR008669">
    <property type="entry name" value="LSM_interact"/>
</dbReference>
<dbReference type="InterPro" id="IPR012677">
    <property type="entry name" value="Nucleotide-bd_a/b_plait_sf"/>
</dbReference>
<dbReference type="InterPro" id="IPR035979">
    <property type="entry name" value="RBD_domain_sf"/>
</dbReference>
<dbReference type="PANTHER" id="PTHR13126">
    <property type="entry name" value="CHAPERONE ATP11"/>
    <property type="match status" value="1"/>
</dbReference>
<dbReference type="Pfam" id="PF00076">
    <property type="entry name" value="RRM_1"/>
    <property type="match status" value="1"/>
</dbReference>
<gene>
    <name evidence="8" type="ORF">LSAA_2814</name>
</gene>
<keyword evidence="9" id="KW-1185">Reference proteome</keyword>
<dbReference type="OrthoDB" id="360390at2759"/>